<gene>
    <name evidence="2" type="ORF">MNEG_8452</name>
</gene>
<dbReference type="GeneID" id="25741328"/>
<dbReference type="KEGG" id="mng:MNEG_8452"/>
<dbReference type="Proteomes" id="UP000054498">
    <property type="component" value="Unassembled WGS sequence"/>
</dbReference>
<proteinExistence type="predicted"/>
<evidence type="ECO:0000256" key="1">
    <source>
        <dbReference type="SAM" id="MobiDB-lite"/>
    </source>
</evidence>
<dbReference type="RefSeq" id="XP_013898528.1">
    <property type="nucleotide sequence ID" value="XM_014043074.1"/>
</dbReference>
<reference evidence="2 3" key="1">
    <citation type="journal article" date="2013" name="BMC Genomics">
        <title>Reconstruction of the lipid metabolism for the microalga Monoraphidium neglectum from its genome sequence reveals characteristics suitable for biofuel production.</title>
        <authorList>
            <person name="Bogen C."/>
            <person name="Al-Dilaimi A."/>
            <person name="Albersmeier A."/>
            <person name="Wichmann J."/>
            <person name="Grundmann M."/>
            <person name="Rupp O."/>
            <person name="Lauersen K.J."/>
            <person name="Blifernez-Klassen O."/>
            <person name="Kalinowski J."/>
            <person name="Goesmann A."/>
            <person name="Mussgnug J.H."/>
            <person name="Kruse O."/>
        </authorList>
    </citation>
    <scope>NUCLEOTIDE SEQUENCE [LARGE SCALE GENOMIC DNA]</scope>
    <source>
        <strain evidence="2 3">SAG 48.87</strain>
    </source>
</reference>
<feature type="region of interest" description="Disordered" evidence="1">
    <location>
        <begin position="135"/>
        <end position="157"/>
    </location>
</feature>
<accession>A0A0D2KVV6</accession>
<evidence type="ECO:0000313" key="2">
    <source>
        <dbReference type="EMBL" id="KIY99508.1"/>
    </source>
</evidence>
<evidence type="ECO:0000313" key="3">
    <source>
        <dbReference type="Proteomes" id="UP000054498"/>
    </source>
</evidence>
<dbReference type="AlphaFoldDB" id="A0A0D2KVV6"/>
<organism evidence="2 3">
    <name type="scientific">Monoraphidium neglectum</name>
    <dbReference type="NCBI Taxonomy" id="145388"/>
    <lineage>
        <taxon>Eukaryota</taxon>
        <taxon>Viridiplantae</taxon>
        <taxon>Chlorophyta</taxon>
        <taxon>core chlorophytes</taxon>
        <taxon>Chlorophyceae</taxon>
        <taxon>CS clade</taxon>
        <taxon>Sphaeropleales</taxon>
        <taxon>Selenastraceae</taxon>
        <taxon>Monoraphidium</taxon>
    </lineage>
</organism>
<keyword evidence="3" id="KW-1185">Reference proteome</keyword>
<protein>
    <submittedName>
        <fullName evidence="2">Uncharacterized protein</fullName>
    </submittedName>
</protein>
<sequence length="229" mass="23899">MRLASSATAQRDDQITPEAVRAMADGPSTAVLAAARYLGGLDALLRKWEREDNPFGVPDEANDAADNARRLATAFLDAAACAAAPGAPPPPPAALAALRAVVRRSEPLAVLPGGAPAPRADALLDLRQMLDGRDPAKADACEDWGDLPDSPPQAPPPRHTLLEELSNHCCYAASCADNLGAVAEAVAPFGGARDLERAWRARQGLQRARAAYERAAGAMRATARVEAGQ</sequence>
<dbReference type="EMBL" id="KK101827">
    <property type="protein sequence ID" value="KIY99508.1"/>
    <property type="molecule type" value="Genomic_DNA"/>
</dbReference>
<name>A0A0D2KVV6_9CHLO</name>